<keyword evidence="1" id="KW-0472">Membrane</keyword>
<keyword evidence="1" id="KW-0812">Transmembrane</keyword>
<reference evidence="3" key="1">
    <citation type="submission" date="2016-11" db="UniProtKB">
        <authorList>
            <consortium name="WormBaseParasite"/>
        </authorList>
    </citation>
    <scope>IDENTIFICATION</scope>
</reference>
<keyword evidence="2" id="KW-1185">Reference proteome</keyword>
<proteinExistence type="predicted"/>
<dbReference type="AlphaFoldDB" id="A0A1I7WZB0"/>
<evidence type="ECO:0000313" key="3">
    <source>
        <dbReference type="WBParaSite" id="Hba_10515"/>
    </source>
</evidence>
<evidence type="ECO:0000313" key="2">
    <source>
        <dbReference type="Proteomes" id="UP000095283"/>
    </source>
</evidence>
<name>A0A1I7WZB0_HETBA</name>
<dbReference type="Proteomes" id="UP000095283">
    <property type="component" value="Unplaced"/>
</dbReference>
<feature type="transmembrane region" description="Helical" evidence="1">
    <location>
        <begin position="6"/>
        <end position="25"/>
    </location>
</feature>
<organism evidence="2 3">
    <name type="scientific">Heterorhabditis bacteriophora</name>
    <name type="common">Entomopathogenic nematode worm</name>
    <dbReference type="NCBI Taxonomy" id="37862"/>
    <lineage>
        <taxon>Eukaryota</taxon>
        <taxon>Metazoa</taxon>
        <taxon>Ecdysozoa</taxon>
        <taxon>Nematoda</taxon>
        <taxon>Chromadorea</taxon>
        <taxon>Rhabditida</taxon>
        <taxon>Rhabditina</taxon>
        <taxon>Rhabditomorpha</taxon>
        <taxon>Strongyloidea</taxon>
        <taxon>Heterorhabditidae</taxon>
        <taxon>Heterorhabditis</taxon>
    </lineage>
</organism>
<sequence length="26" mass="3291">MHSIWIYMNLYTFMMIHSGLLKIYFH</sequence>
<keyword evidence="1" id="KW-1133">Transmembrane helix</keyword>
<dbReference type="WBParaSite" id="Hba_10515">
    <property type="protein sequence ID" value="Hba_10515"/>
    <property type="gene ID" value="Hba_10515"/>
</dbReference>
<protein>
    <submittedName>
        <fullName evidence="3">Uncharacterized protein</fullName>
    </submittedName>
</protein>
<evidence type="ECO:0000256" key="1">
    <source>
        <dbReference type="SAM" id="Phobius"/>
    </source>
</evidence>
<accession>A0A1I7WZB0</accession>